<dbReference type="OrthoDB" id="7875767at2"/>
<dbReference type="Proteomes" id="UP000016569">
    <property type="component" value="Unassembled WGS sequence"/>
</dbReference>
<gene>
    <name evidence="1" type="ORF">MBEBAB_2732</name>
</gene>
<evidence type="ECO:0000313" key="1">
    <source>
        <dbReference type="EMBL" id="GAD60482.1"/>
    </source>
</evidence>
<proteinExistence type="predicted"/>
<sequence>MSDGFWDWAAAAYAAPGVAEECLHLQDVHEQAVPLLLWAAWCAETGRTPDEDALEGAIDTTRVWADHAVVPLRELRRALKTRRPDMADADREAVRAQVKAVELEAERRLILALEGLAPEPGGKAPATVDLLVRVARQWGDQIPRPALGHLAEALVKRLPA</sequence>
<dbReference type="InterPro" id="IPR012659">
    <property type="entry name" value="CHP02444"/>
</dbReference>
<accession>A0A8E0NDN0</accession>
<protein>
    <recommendedName>
        <fullName evidence="3">TIGR02444 family protein</fullName>
    </recommendedName>
</protein>
<dbReference type="NCBIfam" id="TIGR02444">
    <property type="entry name" value="TIGR02444 family protein"/>
    <property type="match status" value="1"/>
</dbReference>
<dbReference type="EMBL" id="BATC01000078">
    <property type="protein sequence ID" value="GAD60482.1"/>
    <property type="molecule type" value="Genomic_DNA"/>
</dbReference>
<reference evidence="2" key="1">
    <citation type="journal article" date="2013" name="Genome Announc.">
        <title>Draft Genome Sequence of the Dimorphic Prosthecate Bacterium Brevundimonas abyssalis TAR-001T.</title>
        <authorList>
            <person name="Tsubouchi T."/>
            <person name="Nishi S."/>
            <person name="Usui K."/>
            <person name="Shimane Y."/>
            <person name="Takaki Y."/>
            <person name="Maruyama T."/>
            <person name="Hatada Y."/>
        </authorList>
    </citation>
    <scope>NUCLEOTIDE SEQUENCE [LARGE SCALE GENOMIC DNA]</scope>
    <source>
        <strain evidence="2">TAR-001</strain>
    </source>
</reference>
<dbReference type="Pfam" id="PF09523">
    <property type="entry name" value="DUF2390"/>
    <property type="match status" value="1"/>
</dbReference>
<keyword evidence="2" id="KW-1185">Reference proteome</keyword>
<dbReference type="RefSeq" id="WP_021698576.1">
    <property type="nucleotide sequence ID" value="NZ_BATC01000078.1"/>
</dbReference>
<name>A0A8E0NDN0_9CAUL</name>
<dbReference type="AlphaFoldDB" id="A0A8E0NDN0"/>
<evidence type="ECO:0000313" key="2">
    <source>
        <dbReference type="Proteomes" id="UP000016569"/>
    </source>
</evidence>
<evidence type="ECO:0008006" key="3">
    <source>
        <dbReference type="Google" id="ProtNLM"/>
    </source>
</evidence>
<organism evidence="1 2">
    <name type="scientific">Brevundimonas abyssalis TAR-001</name>
    <dbReference type="NCBI Taxonomy" id="1391729"/>
    <lineage>
        <taxon>Bacteria</taxon>
        <taxon>Pseudomonadati</taxon>
        <taxon>Pseudomonadota</taxon>
        <taxon>Alphaproteobacteria</taxon>
        <taxon>Caulobacterales</taxon>
        <taxon>Caulobacteraceae</taxon>
        <taxon>Brevundimonas</taxon>
    </lineage>
</organism>
<comment type="caution">
    <text evidence="1">The sequence shown here is derived from an EMBL/GenBank/DDBJ whole genome shotgun (WGS) entry which is preliminary data.</text>
</comment>